<keyword evidence="2" id="KW-1185">Reference proteome</keyword>
<proteinExistence type="predicted"/>
<dbReference type="InterPro" id="IPR013320">
    <property type="entry name" value="ConA-like_dom_sf"/>
</dbReference>
<dbReference type="GO" id="GO:0005975">
    <property type="term" value="P:carbohydrate metabolic process"/>
    <property type="evidence" value="ECO:0007669"/>
    <property type="project" value="UniProtKB-ARBA"/>
</dbReference>
<dbReference type="Pfam" id="PF13385">
    <property type="entry name" value="Laminin_G_3"/>
    <property type="match status" value="1"/>
</dbReference>
<dbReference type="GO" id="GO:0004553">
    <property type="term" value="F:hydrolase activity, hydrolyzing O-glycosyl compounds"/>
    <property type="evidence" value="ECO:0007669"/>
    <property type="project" value="UniProtKB-ARBA"/>
</dbReference>
<evidence type="ECO:0000313" key="2">
    <source>
        <dbReference type="Proteomes" id="UP000013909"/>
    </source>
</evidence>
<comment type="caution">
    <text evidence="1">The sequence shown here is derived from an EMBL/GenBank/DDBJ whole genome shotgun (WGS) entry which is preliminary data.</text>
</comment>
<sequence length="249" mass="27791">MAFWDFSEEAGSPRVSKSFSNEEVYQLLEGTLPIERIGEGPVNNSSAYIRDSTWFFIPRAKLGKLNIFGPNAQVTVVAWVKKDTEKYWQAIGGVWDETREKRQYYLFLNAASKTHHDEMKRYPTNNLIHGHISATGGKTPGQIAWISYVSSADPVDVNQWAMIAITYDGKEIKAFKDGRLSANEKTNPFPYEEGIFDGGEDGADFTVGANSVIGKMTNQFIGQISGLAVFDVALTEKSLKRLHKKGIKL</sequence>
<name>R7ZSN3_9BACT</name>
<evidence type="ECO:0000313" key="1">
    <source>
        <dbReference type="EMBL" id="EON77120.1"/>
    </source>
</evidence>
<accession>R7ZSN3</accession>
<protein>
    <recommendedName>
        <fullName evidence="3">LamG-like jellyroll fold domain-containing protein</fullName>
    </recommendedName>
</protein>
<dbReference type="EMBL" id="AQHR01000066">
    <property type="protein sequence ID" value="EON77120.1"/>
    <property type="molecule type" value="Genomic_DNA"/>
</dbReference>
<dbReference type="SUPFAM" id="SSF49899">
    <property type="entry name" value="Concanavalin A-like lectins/glucanases"/>
    <property type="match status" value="1"/>
</dbReference>
<gene>
    <name evidence="1" type="ORF">ADIS_2430</name>
</gene>
<evidence type="ECO:0008006" key="3">
    <source>
        <dbReference type="Google" id="ProtNLM"/>
    </source>
</evidence>
<dbReference type="Proteomes" id="UP000013909">
    <property type="component" value="Unassembled WGS sequence"/>
</dbReference>
<organism evidence="1 2">
    <name type="scientific">Lunatimonas lonarensis</name>
    <dbReference type="NCBI Taxonomy" id="1232681"/>
    <lineage>
        <taxon>Bacteria</taxon>
        <taxon>Pseudomonadati</taxon>
        <taxon>Bacteroidota</taxon>
        <taxon>Cytophagia</taxon>
        <taxon>Cytophagales</taxon>
        <taxon>Cyclobacteriaceae</taxon>
    </lineage>
</organism>
<reference evidence="1 2" key="1">
    <citation type="submission" date="2013-02" db="EMBL/GenBank/DDBJ databases">
        <title>A novel strain isolated from Lonar lake, Maharashtra, India.</title>
        <authorList>
            <person name="Singh A."/>
        </authorList>
    </citation>
    <scope>NUCLEOTIDE SEQUENCE [LARGE SCALE GENOMIC DNA]</scope>
    <source>
        <strain evidence="1 2">AK24</strain>
    </source>
</reference>
<dbReference type="AlphaFoldDB" id="R7ZSN3"/>
<dbReference type="Gene3D" id="2.60.120.200">
    <property type="match status" value="1"/>
</dbReference>